<accession>A0ABY4VJS2</accession>
<evidence type="ECO:0000313" key="11">
    <source>
        <dbReference type="Proteomes" id="UP001055658"/>
    </source>
</evidence>
<feature type="transmembrane region" description="Helical" evidence="7">
    <location>
        <begin position="294"/>
        <end position="315"/>
    </location>
</feature>
<feature type="transmembrane region" description="Helical" evidence="7">
    <location>
        <begin position="259"/>
        <end position="282"/>
    </location>
</feature>
<keyword evidence="11" id="KW-1185">Reference proteome</keyword>
<feature type="transmembrane region" description="Helical" evidence="7">
    <location>
        <begin position="31"/>
        <end position="53"/>
    </location>
</feature>
<dbReference type="PROSITE" id="PS50929">
    <property type="entry name" value="ABC_TM1F"/>
    <property type="match status" value="1"/>
</dbReference>
<evidence type="ECO:0000256" key="2">
    <source>
        <dbReference type="ARBA" id="ARBA00022692"/>
    </source>
</evidence>
<feature type="transmembrane region" description="Helical" evidence="7">
    <location>
        <begin position="146"/>
        <end position="170"/>
    </location>
</feature>
<evidence type="ECO:0000259" key="9">
    <source>
        <dbReference type="PROSITE" id="PS50929"/>
    </source>
</evidence>
<feature type="domain" description="ABC transmembrane type-1" evidence="9">
    <location>
        <begin position="33"/>
        <end position="320"/>
    </location>
</feature>
<name>A0ABY4VJS2_9GAMM</name>
<dbReference type="InterPro" id="IPR017871">
    <property type="entry name" value="ABC_transporter-like_CS"/>
</dbReference>
<dbReference type="InterPro" id="IPR036640">
    <property type="entry name" value="ABC1_TM_sf"/>
</dbReference>
<dbReference type="Proteomes" id="UP001055658">
    <property type="component" value="Chromosome"/>
</dbReference>
<keyword evidence="6 7" id="KW-0472">Membrane</keyword>
<evidence type="ECO:0000256" key="6">
    <source>
        <dbReference type="ARBA" id="ARBA00023136"/>
    </source>
</evidence>
<keyword evidence="4 10" id="KW-0067">ATP-binding</keyword>
<dbReference type="PANTHER" id="PTHR24221:SF632">
    <property type="entry name" value="ATP-DEPENDENT LIPID A-CORE FLIPPASE"/>
    <property type="match status" value="1"/>
</dbReference>
<dbReference type="Gene3D" id="1.20.1560.10">
    <property type="entry name" value="ABC transporter type 1, transmembrane domain"/>
    <property type="match status" value="1"/>
</dbReference>
<dbReference type="Gene3D" id="3.40.50.300">
    <property type="entry name" value="P-loop containing nucleotide triphosphate hydrolases"/>
    <property type="match status" value="1"/>
</dbReference>
<keyword evidence="5 7" id="KW-1133">Transmembrane helix</keyword>
<dbReference type="SUPFAM" id="SSF90123">
    <property type="entry name" value="ABC transporter transmembrane region"/>
    <property type="match status" value="1"/>
</dbReference>
<dbReference type="PANTHER" id="PTHR24221">
    <property type="entry name" value="ATP-BINDING CASSETTE SUB-FAMILY B"/>
    <property type="match status" value="1"/>
</dbReference>
<dbReference type="InterPro" id="IPR039421">
    <property type="entry name" value="Type_1_exporter"/>
</dbReference>
<evidence type="ECO:0000256" key="4">
    <source>
        <dbReference type="ARBA" id="ARBA00022840"/>
    </source>
</evidence>
<dbReference type="GO" id="GO:0005524">
    <property type="term" value="F:ATP binding"/>
    <property type="evidence" value="ECO:0007669"/>
    <property type="project" value="UniProtKB-KW"/>
</dbReference>
<dbReference type="EMBL" id="CP092418">
    <property type="protein sequence ID" value="USD22712.1"/>
    <property type="molecule type" value="Genomic_DNA"/>
</dbReference>
<dbReference type="InterPro" id="IPR003593">
    <property type="entry name" value="AAA+_ATPase"/>
</dbReference>
<protein>
    <submittedName>
        <fullName evidence="10">ABC transporter ATP-binding protein/permease</fullName>
    </submittedName>
</protein>
<dbReference type="Pfam" id="PF00005">
    <property type="entry name" value="ABC_tran"/>
    <property type="match status" value="1"/>
</dbReference>
<dbReference type="SUPFAM" id="SSF52540">
    <property type="entry name" value="P-loop containing nucleoside triphosphate hydrolases"/>
    <property type="match status" value="1"/>
</dbReference>
<gene>
    <name evidence="10" type="ORF">MJO52_06140</name>
</gene>
<feature type="domain" description="ABC transporter" evidence="8">
    <location>
        <begin position="354"/>
        <end position="588"/>
    </location>
</feature>
<feature type="transmembrane region" description="Helical" evidence="7">
    <location>
        <begin position="65"/>
        <end position="83"/>
    </location>
</feature>
<dbReference type="PROSITE" id="PS50893">
    <property type="entry name" value="ABC_TRANSPORTER_2"/>
    <property type="match status" value="1"/>
</dbReference>
<dbReference type="PROSITE" id="PS00211">
    <property type="entry name" value="ABC_TRANSPORTER_1"/>
    <property type="match status" value="1"/>
</dbReference>
<evidence type="ECO:0000256" key="1">
    <source>
        <dbReference type="ARBA" id="ARBA00004651"/>
    </source>
</evidence>
<proteinExistence type="predicted"/>
<evidence type="ECO:0000256" key="3">
    <source>
        <dbReference type="ARBA" id="ARBA00022741"/>
    </source>
</evidence>
<evidence type="ECO:0000256" key="5">
    <source>
        <dbReference type="ARBA" id="ARBA00022989"/>
    </source>
</evidence>
<evidence type="ECO:0000313" key="10">
    <source>
        <dbReference type="EMBL" id="USD22712.1"/>
    </source>
</evidence>
<reference evidence="10" key="1">
    <citation type="submission" date="2022-02" db="EMBL/GenBank/DDBJ databases">
        <title>Coral-associated bacteria.</title>
        <authorList>
            <person name="Tang K."/>
            <person name="Wang X."/>
        </authorList>
    </citation>
    <scope>NUCLEOTIDE SEQUENCE</scope>
    <source>
        <strain evidence="10">SCSIO 43006</strain>
    </source>
</reference>
<keyword evidence="2 7" id="KW-0812">Transmembrane</keyword>
<dbReference type="InterPro" id="IPR027417">
    <property type="entry name" value="P-loop_NTPase"/>
</dbReference>
<evidence type="ECO:0000259" key="8">
    <source>
        <dbReference type="PROSITE" id="PS50893"/>
    </source>
</evidence>
<dbReference type="InterPro" id="IPR003439">
    <property type="entry name" value="ABC_transporter-like_ATP-bd"/>
</dbReference>
<dbReference type="Pfam" id="PF00664">
    <property type="entry name" value="ABC_membrane"/>
    <property type="match status" value="1"/>
</dbReference>
<comment type="subcellular location">
    <subcellularLocation>
        <location evidence="1">Cell membrane</location>
        <topology evidence="1">Multi-pass membrane protein</topology>
    </subcellularLocation>
</comment>
<sequence>MPRPKSTVSLDEVHWGALKTLFPYLLEFRRAVALAILCLIGAKIAGVTLPFILKHIVDNLDKTGGVAQAIALPLGLLLAYGAVRFSSTLFGELRDTIFGRVTERAQRRVGLEVFRHLHKLDMDFHLDRRTGGLSRDIERGNSGIGFLMRFMVFNIVPTLLEIAMVAGLLWWNYSGVFALVVLVAVIVYIGFSVVATEWRTRFVRALNEAESQASSRAVDSLLNYETVKYFANERHESNHYDRELAVWERARRKNRLSLFSLNTGQALIIASAMCAAMILAAVGVTKGQMTIGDFVLVNAFMMQIFIPLNFLGFVYREMKGALANIEKMFSLLRVKPAVADQSEASDLQVQEGRIEFDAVRFGYKDNREILRQVSFSVLPCQKVAIVGASGAGKSTLFKLLFRFYDVSDGSIRIDGQDIRTVSQESLRRAIGVVPQDAVLFNQSIKENVRYGRVDATDEEVMAAIHHAHLSDFVRQLPQGVDTLVGERGLKLSGGEKQRVAIARALLKKPPIMIFDEATSSLDSRSERSIVASLKEIAREQTTLVIAHRLSTIVDADKILVMDQGQIVEQGSHSQLLEEGGHYATLWRMQQQERTAGMGEETPVASQVEEP</sequence>
<dbReference type="InterPro" id="IPR011527">
    <property type="entry name" value="ABC1_TM_dom"/>
</dbReference>
<feature type="transmembrane region" description="Helical" evidence="7">
    <location>
        <begin position="176"/>
        <end position="195"/>
    </location>
</feature>
<keyword evidence="3" id="KW-0547">Nucleotide-binding</keyword>
<organism evidence="10 11">
    <name type="scientific">Microbulbifer variabilis</name>
    <dbReference type="NCBI Taxonomy" id="266805"/>
    <lineage>
        <taxon>Bacteria</taxon>
        <taxon>Pseudomonadati</taxon>
        <taxon>Pseudomonadota</taxon>
        <taxon>Gammaproteobacteria</taxon>
        <taxon>Cellvibrionales</taxon>
        <taxon>Microbulbiferaceae</taxon>
        <taxon>Microbulbifer</taxon>
    </lineage>
</organism>
<dbReference type="SMART" id="SM00382">
    <property type="entry name" value="AAA"/>
    <property type="match status" value="1"/>
</dbReference>
<evidence type="ECO:0000256" key="7">
    <source>
        <dbReference type="SAM" id="Phobius"/>
    </source>
</evidence>
<dbReference type="CDD" id="cd18582">
    <property type="entry name" value="ABC_6TM_ATM1_ABCB7"/>
    <property type="match status" value="1"/>
</dbReference>
<dbReference type="RefSeq" id="WP_252085066.1">
    <property type="nucleotide sequence ID" value="NZ_CP092418.1"/>
</dbReference>